<gene>
    <name evidence="2" type="ORF">RM779_12210</name>
</gene>
<evidence type="ECO:0000313" key="2">
    <source>
        <dbReference type="EMBL" id="MDT0443355.1"/>
    </source>
</evidence>
<comment type="caution">
    <text evidence="2">The sequence shown here is derived from an EMBL/GenBank/DDBJ whole genome shotgun (WGS) entry which is preliminary data.</text>
</comment>
<feature type="compositionally biased region" description="Gly residues" evidence="1">
    <location>
        <begin position="8"/>
        <end position="21"/>
    </location>
</feature>
<evidence type="ECO:0000313" key="3">
    <source>
        <dbReference type="Proteomes" id="UP001183615"/>
    </source>
</evidence>
<sequence length="94" mass="9872">MNTYSPGAAGGRRGGSHIGGPPVGVVVSVEIDVATVRRGDQVMVGGQAFVVSDMVNVAAGGKRLCFRGGESFTMCRTTVLWAARRVNPRRLPSR</sequence>
<reference evidence="3" key="1">
    <citation type="submission" date="2023-07" db="EMBL/GenBank/DDBJ databases">
        <title>30 novel species of actinomycetes from the DSMZ collection.</title>
        <authorList>
            <person name="Nouioui I."/>
        </authorList>
    </citation>
    <scope>NUCLEOTIDE SEQUENCE [LARGE SCALE GENOMIC DNA]</scope>
    <source>
        <strain evidence="3">DSM 41886</strain>
    </source>
</reference>
<dbReference type="EMBL" id="JAVREV010000006">
    <property type="protein sequence ID" value="MDT0443355.1"/>
    <property type="molecule type" value="Genomic_DNA"/>
</dbReference>
<accession>A0ABU2S6U1</accession>
<proteinExistence type="predicted"/>
<organism evidence="2 3">
    <name type="scientific">Streptomyces johnsoniae</name>
    <dbReference type="NCBI Taxonomy" id="3075532"/>
    <lineage>
        <taxon>Bacteria</taxon>
        <taxon>Bacillati</taxon>
        <taxon>Actinomycetota</taxon>
        <taxon>Actinomycetes</taxon>
        <taxon>Kitasatosporales</taxon>
        <taxon>Streptomycetaceae</taxon>
        <taxon>Streptomyces</taxon>
    </lineage>
</organism>
<dbReference type="RefSeq" id="WP_311617723.1">
    <property type="nucleotide sequence ID" value="NZ_JAVREV010000006.1"/>
</dbReference>
<evidence type="ECO:0000256" key="1">
    <source>
        <dbReference type="SAM" id="MobiDB-lite"/>
    </source>
</evidence>
<protein>
    <submittedName>
        <fullName evidence="2">Uncharacterized protein</fullName>
    </submittedName>
</protein>
<keyword evidence="3" id="KW-1185">Reference proteome</keyword>
<name>A0ABU2S6U1_9ACTN</name>
<feature type="region of interest" description="Disordered" evidence="1">
    <location>
        <begin position="1"/>
        <end position="21"/>
    </location>
</feature>
<dbReference type="Proteomes" id="UP001183615">
    <property type="component" value="Unassembled WGS sequence"/>
</dbReference>